<proteinExistence type="predicted"/>
<accession>A0A803N2A9</accession>
<dbReference type="AlphaFoldDB" id="A0A803N2A9"/>
<dbReference type="Gramene" id="AUR62039262-RA">
    <property type="protein sequence ID" value="AUR62039262-RA:cds"/>
    <property type="gene ID" value="AUR62039262"/>
</dbReference>
<feature type="compositionally biased region" description="Basic and acidic residues" evidence="1">
    <location>
        <begin position="1"/>
        <end position="21"/>
    </location>
</feature>
<keyword evidence="4" id="KW-1185">Reference proteome</keyword>
<keyword evidence="2" id="KW-1133">Transmembrane helix</keyword>
<dbReference type="OMA" id="NRMLFLC"/>
<keyword evidence="2" id="KW-0812">Transmembrane</keyword>
<evidence type="ECO:0000313" key="3">
    <source>
        <dbReference type="EnsemblPlants" id="AUR62039262-RA:cds"/>
    </source>
</evidence>
<feature type="region of interest" description="Disordered" evidence="1">
    <location>
        <begin position="1"/>
        <end position="34"/>
    </location>
</feature>
<sequence length="227" mass="24857">MKENQTPRSKDIIHRRPKESPYSKSISDQSKKHQKITKKSLNAEFASVSEDFSAESVQEPLNLSVISENLCEENLIGESESLLSSIGAENQSIITSEEAFTPVSKISTVYDESVNSSIDCSNVVGSNSSVEVDLVVNLLKQARSQVSSSSDVSDTSKKLLDALVEASVRDLSVLPDEGDIIGAVLSKRVGIVAVCFMVWLISVAIMFFFSLFRNSKLLFFQSSTYLS</sequence>
<protein>
    <submittedName>
        <fullName evidence="3">Uncharacterized protein</fullName>
    </submittedName>
</protein>
<dbReference type="Proteomes" id="UP000596660">
    <property type="component" value="Unplaced"/>
</dbReference>
<evidence type="ECO:0000256" key="2">
    <source>
        <dbReference type="SAM" id="Phobius"/>
    </source>
</evidence>
<evidence type="ECO:0000256" key="1">
    <source>
        <dbReference type="SAM" id="MobiDB-lite"/>
    </source>
</evidence>
<reference evidence="3" key="2">
    <citation type="submission" date="2021-03" db="UniProtKB">
        <authorList>
            <consortium name="EnsemblPlants"/>
        </authorList>
    </citation>
    <scope>IDENTIFICATION</scope>
</reference>
<evidence type="ECO:0000313" key="4">
    <source>
        <dbReference type="Proteomes" id="UP000596660"/>
    </source>
</evidence>
<name>A0A803N2A9_CHEQI</name>
<feature type="transmembrane region" description="Helical" evidence="2">
    <location>
        <begin position="189"/>
        <end position="212"/>
    </location>
</feature>
<organism evidence="3 4">
    <name type="scientific">Chenopodium quinoa</name>
    <name type="common">Quinoa</name>
    <dbReference type="NCBI Taxonomy" id="63459"/>
    <lineage>
        <taxon>Eukaryota</taxon>
        <taxon>Viridiplantae</taxon>
        <taxon>Streptophyta</taxon>
        <taxon>Embryophyta</taxon>
        <taxon>Tracheophyta</taxon>
        <taxon>Spermatophyta</taxon>
        <taxon>Magnoliopsida</taxon>
        <taxon>eudicotyledons</taxon>
        <taxon>Gunneridae</taxon>
        <taxon>Pentapetalae</taxon>
        <taxon>Caryophyllales</taxon>
        <taxon>Chenopodiaceae</taxon>
        <taxon>Chenopodioideae</taxon>
        <taxon>Atripliceae</taxon>
        <taxon>Chenopodium</taxon>
    </lineage>
</organism>
<keyword evidence="2" id="KW-0472">Membrane</keyword>
<reference evidence="3" key="1">
    <citation type="journal article" date="2017" name="Nature">
        <title>The genome of Chenopodium quinoa.</title>
        <authorList>
            <person name="Jarvis D.E."/>
            <person name="Ho Y.S."/>
            <person name="Lightfoot D.J."/>
            <person name="Schmoeckel S.M."/>
            <person name="Li B."/>
            <person name="Borm T.J.A."/>
            <person name="Ohyanagi H."/>
            <person name="Mineta K."/>
            <person name="Michell C.T."/>
            <person name="Saber N."/>
            <person name="Kharbatia N.M."/>
            <person name="Rupper R.R."/>
            <person name="Sharp A.R."/>
            <person name="Dally N."/>
            <person name="Boughton B.A."/>
            <person name="Woo Y.H."/>
            <person name="Gao G."/>
            <person name="Schijlen E.G.W.M."/>
            <person name="Guo X."/>
            <person name="Momin A.A."/>
            <person name="Negrao S."/>
            <person name="Al-Babili S."/>
            <person name="Gehring C."/>
            <person name="Roessner U."/>
            <person name="Jung C."/>
            <person name="Murphy K."/>
            <person name="Arold S.T."/>
            <person name="Gojobori T."/>
            <person name="van der Linden C.G."/>
            <person name="van Loo E.N."/>
            <person name="Jellen E.N."/>
            <person name="Maughan P.J."/>
            <person name="Tester M."/>
        </authorList>
    </citation>
    <scope>NUCLEOTIDE SEQUENCE [LARGE SCALE GENOMIC DNA]</scope>
    <source>
        <strain evidence="3">cv. PI 614886</strain>
    </source>
</reference>
<dbReference type="EnsemblPlants" id="AUR62039262-RA">
    <property type="protein sequence ID" value="AUR62039262-RA:cds"/>
    <property type="gene ID" value="AUR62039262"/>
</dbReference>